<protein>
    <submittedName>
        <fullName evidence="1">Aminodeoxychorismate lyase</fullName>
    </submittedName>
</protein>
<proteinExistence type="predicted"/>
<evidence type="ECO:0000313" key="2">
    <source>
        <dbReference type="Proteomes" id="UP001597337"/>
    </source>
</evidence>
<keyword evidence="2" id="KW-1185">Reference proteome</keyword>
<gene>
    <name evidence="1" type="ORF">ACFSJC_04220</name>
</gene>
<sequence length="248" mass="28674">MRHISFSFFRYRVSHVPSAFVLMGFQRLFKGEEAASGNLKLMGCGGDGGFSILPDLKTYCLVCLLDDPTRMDAIRNTRLYRWVSNPAVERLHFQLTPLSGHGTWDGREVFDYAGKQDPERPFVVLTRARVRASRIRDFWRAVPRVRTDLREHPECGYAQGIGEYPLLSLATFSVWGNLDQMRSFAYRDSPHHETLQAARRDQWLSESLFARLALERVDGDVERYPKLERLLQEQDRRPRPAEPLGACR</sequence>
<reference evidence="2" key="1">
    <citation type="journal article" date="2019" name="Int. J. Syst. Evol. Microbiol.">
        <title>The Global Catalogue of Microorganisms (GCM) 10K type strain sequencing project: providing services to taxonomists for standard genome sequencing and annotation.</title>
        <authorList>
            <consortium name="The Broad Institute Genomics Platform"/>
            <consortium name="The Broad Institute Genome Sequencing Center for Infectious Disease"/>
            <person name="Wu L."/>
            <person name="Ma J."/>
        </authorList>
    </citation>
    <scope>NUCLEOTIDE SEQUENCE [LARGE SCALE GENOMIC DNA]</scope>
    <source>
        <strain evidence="2">KACC 12597</strain>
    </source>
</reference>
<dbReference type="CDD" id="cd21650">
    <property type="entry name" value="CrtA-like"/>
    <property type="match status" value="1"/>
</dbReference>
<dbReference type="InterPro" id="IPR049574">
    <property type="entry name" value="CrtA-like"/>
</dbReference>
<evidence type="ECO:0000313" key="1">
    <source>
        <dbReference type="EMBL" id="MFD2111046.1"/>
    </source>
</evidence>
<organism evidence="1 2">
    <name type="scientific">Thiorhodococcus fuscus</name>
    <dbReference type="NCBI Taxonomy" id="527200"/>
    <lineage>
        <taxon>Bacteria</taxon>
        <taxon>Pseudomonadati</taxon>
        <taxon>Pseudomonadota</taxon>
        <taxon>Gammaproteobacteria</taxon>
        <taxon>Chromatiales</taxon>
        <taxon>Chromatiaceae</taxon>
        <taxon>Thiorhodococcus</taxon>
    </lineage>
</organism>
<name>A0ABW4Y4F8_9GAMM</name>
<accession>A0ABW4Y4F8</accession>
<dbReference type="Proteomes" id="UP001597337">
    <property type="component" value="Unassembled WGS sequence"/>
</dbReference>
<keyword evidence="1" id="KW-0456">Lyase</keyword>
<comment type="caution">
    <text evidence="1">The sequence shown here is derived from an EMBL/GenBank/DDBJ whole genome shotgun (WGS) entry which is preliminary data.</text>
</comment>
<dbReference type="RefSeq" id="WP_386023675.1">
    <property type="nucleotide sequence ID" value="NZ_JBHUHX010000007.1"/>
</dbReference>
<dbReference type="EMBL" id="JBHUHX010000007">
    <property type="protein sequence ID" value="MFD2111046.1"/>
    <property type="molecule type" value="Genomic_DNA"/>
</dbReference>
<dbReference type="GO" id="GO:0016829">
    <property type="term" value="F:lyase activity"/>
    <property type="evidence" value="ECO:0007669"/>
    <property type="project" value="UniProtKB-KW"/>
</dbReference>